<dbReference type="PANTHER" id="PTHR33223">
    <property type="entry name" value="CCHC-TYPE DOMAIN-CONTAINING PROTEIN"/>
    <property type="match status" value="1"/>
</dbReference>
<keyword evidence="3" id="KW-1185">Reference proteome</keyword>
<feature type="domain" description="Retrotransposon gag" evidence="2">
    <location>
        <begin position="12"/>
        <end position="105"/>
    </location>
</feature>
<dbReference type="GeneID" id="108830659"/>
<gene>
    <name evidence="4" type="primary">LOC108830659</name>
</gene>
<evidence type="ECO:0000256" key="1">
    <source>
        <dbReference type="SAM" id="MobiDB-lite"/>
    </source>
</evidence>
<proteinExistence type="predicted"/>
<dbReference type="OrthoDB" id="1114074at2759"/>
<dbReference type="InterPro" id="IPR005162">
    <property type="entry name" value="Retrotrans_gag_dom"/>
</dbReference>
<sequence>MLGVSEDYLFCKLFPHSLDGDATCWLKQLQTGSLTCWSDIKSAFLQNFFDDARTEKIRNNIYIFSQGTAEAFKASWVRFKGYQRDFPHYGFFEIQLLNIFFRGLDLMYQSTLDAAKQGNFKTRSPEEATILIENVATNTSTAKVDLWRRKMEISNGDQISKTSSHEGDEEEHVYLIDQIFFCEQKLANPQINMRSTRSHEEEHTHESIVESKLEEILKGQQKTVLDVDVRLDSMCSNFNKKFKALSDYVKVLESRVSQDDGFVRREKECLPIRVDTNPKRQVCSVLLRSGKRLVPTTRERVSNGEFAERERTEKCGSKPINLVDSEPINPSDDKNEDATIDRQSKQDINRRKGKNIDRRGDAIIDRRPTPTTPRTTAVEPVVERMYKPLTPFPPNTSQTKRELDKAICKKALEKITIEMPLSDAIKVSPPIKKYVKDMVSKNFLSSENSVMIVSEDVSAIIQGEMPIKTPDPGSFVLDCNIKDKRFDRSLCDLGSNVNLMPYSVAISLGFDKFKPTQITLWFLLIDLFEYQKDYLRTYL</sequence>
<reference evidence="4" key="1">
    <citation type="submission" date="2025-08" db="UniProtKB">
        <authorList>
            <consortium name="RefSeq"/>
        </authorList>
    </citation>
    <scope>IDENTIFICATION</scope>
    <source>
        <tissue evidence="4">Leaf</tissue>
    </source>
</reference>
<dbReference type="AlphaFoldDB" id="A0A6J0LJC6"/>
<evidence type="ECO:0000259" key="2">
    <source>
        <dbReference type="Pfam" id="PF03732"/>
    </source>
</evidence>
<organism evidence="3 4">
    <name type="scientific">Raphanus sativus</name>
    <name type="common">Radish</name>
    <name type="synonym">Raphanus raphanistrum var. sativus</name>
    <dbReference type="NCBI Taxonomy" id="3726"/>
    <lineage>
        <taxon>Eukaryota</taxon>
        <taxon>Viridiplantae</taxon>
        <taxon>Streptophyta</taxon>
        <taxon>Embryophyta</taxon>
        <taxon>Tracheophyta</taxon>
        <taxon>Spermatophyta</taxon>
        <taxon>Magnoliopsida</taxon>
        <taxon>eudicotyledons</taxon>
        <taxon>Gunneridae</taxon>
        <taxon>Pentapetalae</taxon>
        <taxon>rosids</taxon>
        <taxon>malvids</taxon>
        <taxon>Brassicales</taxon>
        <taxon>Brassicaceae</taxon>
        <taxon>Brassiceae</taxon>
        <taxon>Raphanus</taxon>
    </lineage>
</organism>
<evidence type="ECO:0000313" key="4">
    <source>
        <dbReference type="RefSeq" id="XP_018459754.1"/>
    </source>
</evidence>
<name>A0A6J0LJC6_RAPSA</name>
<accession>A0A6J0LJC6</accession>
<dbReference type="RefSeq" id="XP_018459754.1">
    <property type="nucleotide sequence ID" value="XM_018604252.1"/>
</dbReference>
<evidence type="ECO:0000313" key="3">
    <source>
        <dbReference type="Proteomes" id="UP000504610"/>
    </source>
</evidence>
<dbReference type="Proteomes" id="UP000504610">
    <property type="component" value="Unplaced"/>
</dbReference>
<feature type="compositionally biased region" description="Basic and acidic residues" evidence="1">
    <location>
        <begin position="300"/>
        <end position="316"/>
    </location>
</feature>
<dbReference type="KEGG" id="rsz:108830659"/>
<dbReference type="Pfam" id="PF03732">
    <property type="entry name" value="Retrotrans_gag"/>
    <property type="match status" value="1"/>
</dbReference>
<dbReference type="PANTHER" id="PTHR33223:SF11">
    <property type="entry name" value="ELEMENT PROTEIN, PUTATIVE-RELATED"/>
    <property type="match status" value="1"/>
</dbReference>
<feature type="compositionally biased region" description="Basic and acidic residues" evidence="1">
    <location>
        <begin position="331"/>
        <end position="368"/>
    </location>
</feature>
<feature type="region of interest" description="Disordered" evidence="1">
    <location>
        <begin position="300"/>
        <end position="374"/>
    </location>
</feature>
<protein>
    <submittedName>
        <fullName evidence="4">Uncharacterized protein LOC108830659</fullName>
    </submittedName>
</protein>